<dbReference type="GO" id="GO:0008839">
    <property type="term" value="F:4-hydroxy-tetrahydrodipicolinate reductase"/>
    <property type="evidence" value="ECO:0007669"/>
    <property type="project" value="UniProtKB-UniRule"/>
</dbReference>
<evidence type="ECO:0000256" key="5">
    <source>
        <dbReference type="ARBA" id="ARBA00022915"/>
    </source>
</evidence>
<name>A0A060PV41_HELPX</name>
<evidence type="ECO:0000259" key="14">
    <source>
        <dbReference type="Pfam" id="PF01113"/>
    </source>
</evidence>
<dbReference type="Gene3D" id="3.30.360.10">
    <property type="entry name" value="Dihydrodipicolinate Reductase, domain 2"/>
    <property type="match status" value="1"/>
</dbReference>
<evidence type="ECO:0000256" key="11">
    <source>
        <dbReference type="ARBA" id="ARBA00049080"/>
    </source>
</evidence>
<comment type="caution">
    <text evidence="13">Lacks conserved residue(s) required for the propagation of feature annotation.</text>
</comment>
<dbReference type="HAMAP" id="MF_00102">
    <property type="entry name" value="DapB"/>
    <property type="match status" value="1"/>
</dbReference>
<comment type="catalytic activity">
    <reaction evidence="11 13">
        <text>(S)-2,3,4,5-tetrahydrodipicolinate + NADP(+) + H2O = (2S,4S)-4-hydroxy-2,3,4,5-tetrahydrodipicolinate + NADPH + H(+)</text>
        <dbReference type="Rhea" id="RHEA:35331"/>
        <dbReference type="ChEBI" id="CHEBI:15377"/>
        <dbReference type="ChEBI" id="CHEBI:15378"/>
        <dbReference type="ChEBI" id="CHEBI:16845"/>
        <dbReference type="ChEBI" id="CHEBI:57783"/>
        <dbReference type="ChEBI" id="CHEBI:58349"/>
        <dbReference type="ChEBI" id="CHEBI:67139"/>
        <dbReference type="EC" id="1.17.1.8"/>
    </reaction>
</comment>
<protein>
    <recommendedName>
        <fullName evidence="10 13">4-hydroxy-tetrahydrodipicolinate reductase</fullName>
        <shortName evidence="13">HTPA reductase</shortName>
        <ecNumber evidence="10 13">1.17.1.8</ecNumber>
    </recommendedName>
</protein>
<dbReference type="GO" id="GO:0019877">
    <property type="term" value="P:diaminopimelate biosynthetic process"/>
    <property type="evidence" value="ECO:0007669"/>
    <property type="project" value="UniProtKB-UniRule"/>
</dbReference>
<dbReference type="GO" id="GO:0016726">
    <property type="term" value="F:oxidoreductase activity, acting on CH or CH2 groups, NAD or NADP as acceptor"/>
    <property type="evidence" value="ECO:0007669"/>
    <property type="project" value="UniProtKB-UniRule"/>
</dbReference>
<dbReference type="InterPro" id="IPR022663">
    <property type="entry name" value="DapB_C"/>
</dbReference>
<feature type="active site" description="Proton donor/acceptor" evidence="13">
    <location>
        <position position="147"/>
    </location>
</feature>
<evidence type="ECO:0000259" key="15">
    <source>
        <dbReference type="Pfam" id="PF05173"/>
    </source>
</evidence>
<evidence type="ECO:0000256" key="10">
    <source>
        <dbReference type="ARBA" id="ARBA00038983"/>
    </source>
</evidence>
<evidence type="ECO:0000256" key="13">
    <source>
        <dbReference type="HAMAP-Rule" id="MF_00102"/>
    </source>
</evidence>
<feature type="binding site" evidence="13">
    <location>
        <begin position="115"/>
        <end position="118"/>
    </location>
    <ligand>
        <name>NAD(+)</name>
        <dbReference type="ChEBI" id="CHEBI:57540"/>
    </ligand>
</feature>
<organism evidence="16 17">
    <name type="scientific">Helicobacter pylori NY40</name>
    <dbReference type="NCBI Taxonomy" id="1426844"/>
    <lineage>
        <taxon>Bacteria</taxon>
        <taxon>Pseudomonadati</taxon>
        <taxon>Campylobacterota</taxon>
        <taxon>Epsilonproteobacteria</taxon>
        <taxon>Campylobacterales</taxon>
        <taxon>Helicobacteraceae</taxon>
        <taxon>Helicobacter</taxon>
    </lineage>
</organism>
<feature type="domain" description="Dihydrodipicolinate reductase N-terminal" evidence="14">
    <location>
        <begin position="1"/>
        <end position="118"/>
    </location>
</feature>
<dbReference type="PANTHER" id="PTHR20836:SF0">
    <property type="entry name" value="4-HYDROXY-TETRAHYDRODIPICOLINATE REDUCTASE 1, CHLOROPLASTIC-RELATED"/>
    <property type="match status" value="1"/>
</dbReference>
<feature type="domain" description="Dihydrodipicolinate reductase C-terminal" evidence="15">
    <location>
        <begin position="121"/>
        <end position="252"/>
    </location>
</feature>
<dbReference type="InterPro" id="IPR036291">
    <property type="entry name" value="NAD(P)-bd_dom_sf"/>
</dbReference>
<dbReference type="GO" id="GO:0051287">
    <property type="term" value="F:NAD binding"/>
    <property type="evidence" value="ECO:0007669"/>
    <property type="project" value="UniProtKB-UniRule"/>
</dbReference>
<reference evidence="16 17" key="1">
    <citation type="submission" date="2013-11" db="EMBL/GenBank/DDBJ databases">
        <title>Estimation of Helicobacter pylori bacteriophage ecology using H. pylori isolates.</title>
        <authorList>
            <person name="Uchiyama J."/>
            <person name="Takemura-Uchiyama I."/>
            <person name="Ujihara T."/>
            <person name="Matsuzaki S."/>
        </authorList>
    </citation>
    <scope>NUCLEOTIDE SEQUENCE [LARGE SCALE GENOMIC DNA]</scope>
    <source>
        <strain evidence="16 17">NY40</strain>
    </source>
</reference>
<keyword evidence="2 13" id="KW-0963">Cytoplasm</keyword>
<dbReference type="Pfam" id="PF05173">
    <property type="entry name" value="DapB_C"/>
    <property type="match status" value="1"/>
</dbReference>
<dbReference type="HOGENOM" id="CLU_047479_2_2_7"/>
<feature type="binding site" evidence="13">
    <location>
        <position position="148"/>
    </location>
    <ligand>
        <name>(S)-2,3,4,5-tetrahydrodipicolinate</name>
        <dbReference type="ChEBI" id="CHEBI:16845"/>
    </ligand>
</feature>
<feature type="binding site" evidence="13">
    <location>
        <begin position="157"/>
        <end position="158"/>
    </location>
    <ligand>
        <name>(S)-2,3,4,5-tetrahydrodipicolinate</name>
        <dbReference type="ChEBI" id="CHEBI:16845"/>
    </ligand>
</feature>
<evidence type="ECO:0000256" key="6">
    <source>
        <dbReference type="ARBA" id="ARBA00023002"/>
    </source>
</evidence>
<evidence type="ECO:0000256" key="3">
    <source>
        <dbReference type="ARBA" id="ARBA00022605"/>
    </source>
</evidence>
<keyword evidence="6 13" id="KW-0560">Oxidoreductase</keyword>
<comment type="subcellular location">
    <subcellularLocation>
        <location evidence="13">Cytoplasm</location>
    </subcellularLocation>
</comment>
<dbReference type="EMBL" id="AP014523">
    <property type="protein sequence ID" value="BAO98173.1"/>
    <property type="molecule type" value="Genomic_DNA"/>
</dbReference>
<keyword evidence="4 13" id="KW-0521">NADP</keyword>
<evidence type="ECO:0000313" key="17">
    <source>
        <dbReference type="Proteomes" id="UP000031662"/>
    </source>
</evidence>
<dbReference type="FunFam" id="3.30.360.10:FF:000004">
    <property type="entry name" value="4-hydroxy-tetrahydrodipicolinate reductase"/>
    <property type="match status" value="1"/>
</dbReference>
<gene>
    <name evidence="13" type="primary">dapB</name>
    <name evidence="16" type="ORF">NY40_1166</name>
</gene>
<dbReference type="Gene3D" id="3.40.50.720">
    <property type="entry name" value="NAD(P)-binding Rossmann-like Domain"/>
    <property type="match status" value="1"/>
</dbReference>
<dbReference type="UniPathway" id="UPA00034">
    <property type="reaction ID" value="UER00018"/>
</dbReference>
<evidence type="ECO:0000256" key="1">
    <source>
        <dbReference type="ARBA" id="ARBA00006642"/>
    </source>
</evidence>
<dbReference type="PROSITE" id="PS01298">
    <property type="entry name" value="DAPB"/>
    <property type="match status" value="1"/>
</dbReference>
<evidence type="ECO:0000256" key="7">
    <source>
        <dbReference type="ARBA" id="ARBA00023027"/>
    </source>
</evidence>
<dbReference type="InterPro" id="IPR000846">
    <property type="entry name" value="DapB_N"/>
</dbReference>
<dbReference type="GO" id="GO:0050661">
    <property type="term" value="F:NADP binding"/>
    <property type="evidence" value="ECO:0007669"/>
    <property type="project" value="UniProtKB-UniRule"/>
</dbReference>
<dbReference type="GO" id="GO:0005829">
    <property type="term" value="C:cytosol"/>
    <property type="evidence" value="ECO:0007669"/>
    <property type="project" value="TreeGrafter"/>
</dbReference>
<feature type="binding site" evidence="13">
    <location>
        <begin position="7"/>
        <end position="12"/>
    </location>
    <ligand>
        <name>NAD(+)</name>
        <dbReference type="ChEBI" id="CHEBI:57540"/>
    </ligand>
</feature>
<evidence type="ECO:0000256" key="12">
    <source>
        <dbReference type="ARBA" id="ARBA00049396"/>
    </source>
</evidence>
<dbReference type="NCBIfam" id="TIGR00036">
    <property type="entry name" value="dapB"/>
    <property type="match status" value="1"/>
</dbReference>
<comment type="subunit">
    <text evidence="13">Homotetramer.</text>
</comment>
<dbReference type="PIRSF" id="PIRSF000161">
    <property type="entry name" value="DHPR"/>
    <property type="match status" value="1"/>
</dbReference>
<dbReference type="Proteomes" id="UP000031662">
    <property type="component" value="Chromosome"/>
</dbReference>
<feature type="binding site" evidence="13">
    <location>
        <begin position="91"/>
        <end position="93"/>
    </location>
    <ligand>
        <name>NAD(+)</name>
        <dbReference type="ChEBI" id="CHEBI:57540"/>
    </ligand>
</feature>
<comment type="pathway">
    <text evidence="9 13">Amino-acid biosynthesis; L-lysine biosynthesis via DAP pathway; (S)-tetrahydrodipicolinate from L-aspartate: step 4/4.</text>
</comment>
<keyword evidence="8 13" id="KW-0457">Lysine biosynthesis</keyword>
<sequence length="254" mass="27832">MKIGVYGASGRIGKLLLEELKGGYKGLALSSVFVRQKCETDFSHFSHTPLVTNDLKAFVRACECVIDFSLPKGVDHLLEALLECPKILVSGTTGLEKETLEKMQQLALKAPLLHAHNMSIGIMMLNQLAFLASLKLKDADIEIVETHHNLKKDAPSGTALSLYETCAKARGYDEKNALTTHREGLRSKESIGIAALRGGDVAGKHTIGFYLEGEYIELSHTATNRSIFAKGALEVALWLKDKAAKKYEINEMFG</sequence>
<dbReference type="Pfam" id="PF01113">
    <property type="entry name" value="DapB_N"/>
    <property type="match status" value="1"/>
</dbReference>
<keyword evidence="7 13" id="KW-0520">NAD</keyword>
<feature type="active site" description="Proton donor" evidence="13">
    <location>
        <position position="151"/>
    </location>
</feature>
<dbReference type="SUPFAM" id="SSF55347">
    <property type="entry name" value="Glyceraldehyde-3-phosphate dehydrogenase-like, C-terminal domain"/>
    <property type="match status" value="1"/>
</dbReference>
<dbReference type="EC" id="1.17.1.8" evidence="10 13"/>
<evidence type="ECO:0000256" key="2">
    <source>
        <dbReference type="ARBA" id="ARBA00022490"/>
    </source>
</evidence>
<evidence type="ECO:0000313" key="16">
    <source>
        <dbReference type="EMBL" id="BAO98173.1"/>
    </source>
</evidence>
<comment type="catalytic activity">
    <reaction evidence="12 13">
        <text>(S)-2,3,4,5-tetrahydrodipicolinate + NAD(+) + H2O = (2S,4S)-4-hydroxy-2,3,4,5-tetrahydrodipicolinate + NADH + H(+)</text>
        <dbReference type="Rhea" id="RHEA:35323"/>
        <dbReference type="ChEBI" id="CHEBI:15377"/>
        <dbReference type="ChEBI" id="CHEBI:15378"/>
        <dbReference type="ChEBI" id="CHEBI:16845"/>
        <dbReference type="ChEBI" id="CHEBI:57540"/>
        <dbReference type="ChEBI" id="CHEBI:57945"/>
        <dbReference type="ChEBI" id="CHEBI:67139"/>
        <dbReference type="EC" id="1.17.1.8"/>
    </reaction>
</comment>
<comment type="caution">
    <text evidence="13">Was originally thought to be a dihydrodipicolinate reductase (DHDPR), catalyzing the conversion of dihydrodipicolinate to tetrahydrodipicolinate. However, it was shown in E.coli that the substrate of the enzymatic reaction is not dihydrodipicolinate (DHDP) but in fact (2S,4S)-4-hydroxy-2,3,4,5-tetrahydrodipicolinic acid (HTPA), the product released by the DapA-catalyzed reaction.</text>
</comment>
<comment type="function">
    <text evidence="13">Catalyzes the conversion of 4-hydroxy-tetrahydrodipicolinate (HTPA) to tetrahydrodipicolinate.</text>
</comment>
<dbReference type="GO" id="GO:0009089">
    <property type="term" value="P:lysine biosynthetic process via diaminopimelate"/>
    <property type="evidence" value="ECO:0007669"/>
    <property type="project" value="UniProtKB-UniRule"/>
</dbReference>
<evidence type="ECO:0000256" key="4">
    <source>
        <dbReference type="ARBA" id="ARBA00022857"/>
    </source>
</evidence>
<dbReference type="InterPro" id="IPR022664">
    <property type="entry name" value="DapB_N_CS"/>
</dbReference>
<dbReference type="RefSeq" id="WP_041051100.1">
    <property type="nucleotide sequence ID" value="NZ_AP014523.1"/>
</dbReference>
<dbReference type="InterPro" id="IPR023940">
    <property type="entry name" value="DHDPR_bac"/>
</dbReference>
<evidence type="ECO:0000256" key="9">
    <source>
        <dbReference type="ARBA" id="ARBA00037922"/>
    </source>
</evidence>
<keyword evidence="5 13" id="KW-0220">Diaminopimelate biosynthesis</keyword>
<dbReference type="AlphaFoldDB" id="A0A060PV41"/>
<evidence type="ECO:0000256" key="8">
    <source>
        <dbReference type="ARBA" id="ARBA00023154"/>
    </source>
</evidence>
<dbReference type="SUPFAM" id="SSF51735">
    <property type="entry name" value="NAD(P)-binding Rossmann-fold domains"/>
    <property type="match status" value="1"/>
</dbReference>
<proteinExistence type="inferred from homology"/>
<dbReference type="PANTHER" id="PTHR20836">
    <property type="entry name" value="DIHYDRODIPICOLINATE REDUCTASE"/>
    <property type="match status" value="1"/>
</dbReference>
<comment type="similarity">
    <text evidence="1 13">Belongs to the DapB family.</text>
</comment>
<keyword evidence="3 13" id="KW-0028">Amino-acid biosynthesis</keyword>
<accession>A0A060PV41</accession>
<dbReference type="CDD" id="cd02274">
    <property type="entry name" value="DHDPR_N"/>
    <property type="match status" value="1"/>
</dbReference>